<dbReference type="EMBL" id="ARXZ02000004">
    <property type="protein sequence ID" value="ERI01240.1"/>
    <property type="molecule type" value="Genomic_DNA"/>
</dbReference>
<dbReference type="AlphaFoldDB" id="A0AAN4KQU0"/>
<accession>A0AAN4KQU0</accession>
<dbReference type="RefSeq" id="WP_000362208.1">
    <property type="nucleotide sequence ID" value="NZ_ARXZ02000004.1"/>
</dbReference>
<dbReference type="Proteomes" id="UP000013487">
    <property type="component" value="Unassembled WGS sequence"/>
</dbReference>
<proteinExistence type="predicted"/>
<organism evidence="1 2">
    <name type="scientific">Bacillus thuringiensis T01-328</name>
    <dbReference type="NCBI Taxonomy" id="1324966"/>
    <lineage>
        <taxon>Bacteria</taxon>
        <taxon>Bacillati</taxon>
        <taxon>Bacillota</taxon>
        <taxon>Bacilli</taxon>
        <taxon>Bacillales</taxon>
        <taxon>Bacillaceae</taxon>
        <taxon>Bacillus</taxon>
        <taxon>Bacillus cereus group</taxon>
    </lineage>
</organism>
<comment type="caution">
    <text evidence="1">The sequence shown here is derived from an EMBL/GenBank/DDBJ whole genome shotgun (WGS) entry which is preliminary data.</text>
</comment>
<reference evidence="1 2" key="1">
    <citation type="journal article" date="2013" name="Genome Announc.">
        <title>Draft Genome Sequence of Bacillus thuringiensis var. thuringiensis Strain T01-328, a Brazilian Isolate That Produces a Soluble Pesticide Protein, Cry1Ia.</title>
        <authorList>
            <person name="Varani A.M."/>
            <person name="Lemos M.V."/>
            <person name="Fernandes C.C."/>
            <person name="Lemos E.G."/>
            <person name="Alves E.C."/>
            <person name="Desiderio J.A."/>
        </authorList>
    </citation>
    <scope>NUCLEOTIDE SEQUENCE [LARGE SCALE GENOMIC DNA]</scope>
    <source>
        <strain evidence="1 2">T01-328</strain>
    </source>
</reference>
<evidence type="ECO:0000313" key="1">
    <source>
        <dbReference type="EMBL" id="ERI01240.1"/>
    </source>
</evidence>
<name>A0AAN4KQU0_BACTU</name>
<protein>
    <submittedName>
        <fullName evidence="1">Uncharacterized protein</fullName>
    </submittedName>
</protein>
<gene>
    <name evidence="1" type="ORF">BTCBT_002795</name>
</gene>
<evidence type="ECO:0000313" key="2">
    <source>
        <dbReference type="Proteomes" id="UP000013487"/>
    </source>
</evidence>
<sequence>MDKYNVYGNGEPEKTKYEYEIGEVIMLYTSNGHCPIKCINKKVVDGKLIQYFNKGRLD</sequence>